<sequence length="176" mass="19430">MLSVLTSIHVGTFAADRCLVASVPMTPSSSAPESAHPLLPYSLEQEPSIDPPMPEDYRFLSRLPMPPPTTTRQHSTQAARRLYGQCLEVCSHASTQTTAAVPHMNHIHHMCMCSAGSARAIRRGIGVDNPCQQIPSLRFFSLQNSQFPESLHWVKRFLTIHPKGTTICPVGRAAYR</sequence>
<dbReference type="EMBL" id="ML977633">
    <property type="protein sequence ID" value="KAF1995840.1"/>
    <property type="molecule type" value="Genomic_DNA"/>
</dbReference>
<reference evidence="1" key="1">
    <citation type="journal article" date="2020" name="Stud. Mycol.">
        <title>101 Dothideomycetes genomes: a test case for predicting lifestyles and emergence of pathogens.</title>
        <authorList>
            <person name="Haridas S."/>
            <person name="Albert R."/>
            <person name="Binder M."/>
            <person name="Bloem J."/>
            <person name="Labutti K."/>
            <person name="Salamov A."/>
            <person name="Andreopoulos B."/>
            <person name="Baker S."/>
            <person name="Barry K."/>
            <person name="Bills G."/>
            <person name="Bluhm B."/>
            <person name="Cannon C."/>
            <person name="Castanera R."/>
            <person name="Culley D."/>
            <person name="Daum C."/>
            <person name="Ezra D."/>
            <person name="Gonzalez J."/>
            <person name="Henrissat B."/>
            <person name="Kuo A."/>
            <person name="Liang C."/>
            <person name="Lipzen A."/>
            <person name="Lutzoni F."/>
            <person name="Magnuson J."/>
            <person name="Mondo S."/>
            <person name="Nolan M."/>
            <person name="Ohm R."/>
            <person name="Pangilinan J."/>
            <person name="Park H.-J."/>
            <person name="Ramirez L."/>
            <person name="Alfaro M."/>
            <person name="Sun H."/>
            <person name="Tritt A."/>
            <person name="Yoshinaga Y."/>
            <person name="Zwiers L.-H."/>
            <person name="Turgeon B."/>
            <person name="Goodwin S."/>
            <person name="Spatafora J."/>
            <person name="Crous P."/>
            <person name="Grigoriev I."/>
        </authorList>
    </citation>
    <scope>NUCLEOTIDE SEQUENCE</scope>
    <source>
        <strain evidence="1">CBS 123094</strain>
    </source>
</reference>
<organism evidence="1 2">
    <name type="scientific">Amniculicola lignicola CBS 123094</name>
    <dbReference type="NCBI Taxonomy" id="1392246"/>
    <lineage>
        <taxon>Eukaryota</taxon>
        <taxon>Fungi</taxon>
        <taxon>Dikarya</taxon>
        <taxon>Ascomycota</taxon>
        <taxon>Pezizomycotina</taxon>
        <taxon>Dothideomycetes</taxon>
        <taxon>Pleosporomycetidae</taxon>
        <taxon>Pleosporales</taxon>
        <taxon>Amniculicolaceae</taxon>
        <taxon>Amniculicola</taxon>
    </lineage>
</organism>
<accession>A0A6A5W283</accession>
<protein>
    <submittedName>
        <fullName evidence="1">Uncharacterized protein</fullName>
    </submittedName>
</protein>
<evidence type="ECO:0000313" key="1">
    <source>
        <dbReference type="EMBL" id="KAF1995840.1"/>
    </source>
</evidence>
<dbReference type="AlphaFoldDB" id="A0A6A5W283"/>
<name>A0A6A5W283_9PLEO</name>
<evidence type="ECO:0000313" key="2">
    <source>
        <dbReference type="Proteomes" id="UP000799779"/>
    </source>
</evidence>
<proteinExistence type="predicted"/>
<dbReference type="Proteomes" id="UP000799779">
    <property type="component" value="Unassembled WGS sequence"/>
</dbReference>
<gene>
    <name evidence="1" type="ORF">P154DRAFT_333875</name>
</gene>
<keyword evidence="2" id="KW-1185">Reference proteome</keyword>